<dbReference type="InterPro" id="IPR005103">
    <property type="entry name" value="AA9_LPMO"/>
</dbReference>
<dbReference type="Proteomes" id="UP001172159">
    <property type="component" value="Unassembled WGS sequence"/>
</dbReference>
<dbReference type="Gene3D" id="2.70.50.70">
    <property type="match status" value="1"/>
</dbReference>
<evidence type="ECO:0000256" key="14">
    <source>
        <dbReference type="ARBA" id="ARBA00045077"/>
    </source>
</evidence>
<comment type="catalytic activity">
    <reaction evidence="14">
        <text>[(1-&gt;4)-beta-D-glucosyl]n+m + reduced acceptor + O2 = 4-dehydro-beta-D-glucosyl-[(1-&gt;4)-beta-D-glucosyl]n-1 + [(1-&gt;4)-beta-D-glucosyl]m + acceptor + H2O.</text>
        <dbReference type="EC" id="1.14.99.56"/>
    </reaction>
</comment>
<gene>
    <name evidence="18" type="ORF">B0T21DRAFT_401802</name>
</gene>
<protein>
    <recommendedName>
        <fullName evidence="15">lytic cellulose monooxygenase (C4-dehydrogenating)</fullName>
        <ecNumber evidence="15">1.14.99.56</ecNumber>
    </recommendedName>
</protein>
<evidence type="ECO:0000256" key="8">
    <source>
        <dbReference type="ARBA" id="ARBA00023008"/>
    </source>
</evidence>
<keyword evidence="5 16" id="KW-0732">Signal</keyword>
<keyword evidence="8" id="KW-0186">Copper</keyword>
<keyword evidence="9" id="KW-0503">Monooxygenase</keyword>
<evidence type="ECO:0000256" key="3">
    <source>
        <dbReference type="ARBA" id="ARBA00022525"/>
    </source>
</evidence>
<evidence type="ECO:0000256" key="5">
    <source>
        <dbReference type="ARBA" id="ARBA00022729"/>
    </source>
</evidence>
<keyword evidence="10" id="KW-1015">Disulfide bond</keyword>
<dbReference type="EC" id="1.14.99.56" evidence="15"/>
<evidence type="ECO:0000256" key="11">
    <source>
        <dbReference type="ARBA" id="ARBA00023277"/>
    </source>
</evidence>
<evidence type="ECO:0000256" key="13">
    <source>
        <dbReference type="ARBA" id="ARBA00044502"/>
    </source>
</evidence>
<dbReference type="EMBL" id="JAUKTV010000006">
    <property type="protein sequence ID" value="KAK0736262.1"/>
    <property type="molecule type" value="Genomic_DNA"/>
</dbReference>
<keyword evidence="19" id="KW-1185">Reference proteome</keyword>
<comment type="subcellular location">
    <subcellularLocation>
        <location evidence="2">Secreted</location>
    </subcellularLocation>
</comment>
<keyword evidence="6" id="KW-0136">Cellulose degradation</keyword>
<name>A0AA40BLB0_9PEZI</name>
<feature type="domain" description="Auxiliary Activity family 9 catalytic" evidence="17">
    <location>
        <begin position="73"/>
        <end position="211"/>
    </location>
</feature>
<dbReference type="AlphaFoldDB" id="A0AA40BLB0"/>
<evidence type="ECO:0000256" key="6">
    <source>
        <dbReference type="ARBA" id="ARBA00023001"/>
    </source>
</evidence>
<dbReference type="GO" id="GO:0004497">
    <property type="term" value="F:monooxygenase activity"/>
    <property type="evidence" value="ECO:0007669"/>
    <property type="project" value="UniProtKB-KW"/>
</dbReference>
<keyword evidence="18" id="KW-0378">Hydrolase</keyword>
<keyword evidence="3" id="KW-0964">Secreted</keyword>
<evidence type="ECO:0000256" key="2">
    <source>
        <dbReference type="ARBA" id="ARBA00004613"/>
    </source>
</evidence>
<dbReference type="GO" id="GO:0046872">
    <property type="term" value="F:metal ion binding"/>
    <property type="evidence" value="ECO:0007669"/>
    <property type="project" value="UniProtKB-KW"/>
</dbReference>
<reference evidence="18" key="1">
    <citation type="submission" date="2023-06" db="EMBL/GenBank/DDBJ databases">
        <title>Genome-scale phylogeny and comparative genomics of the fungal order Sordariales.</title>
        <authorList>
            <consortium name="Lawrence Berkeley National Laboratory"/>
            <person name="Hensen N."/>
            <person name="Bonometti L."/>
            <person name="Westerberg I."/>
            <person name="Brannstrom I.O."/>
            <person name="Guillou S."/>
            <person name="Cros-Aarteil S."/>
            <person name="Calhoun S."/>
            <person name="Haridas S."/>
            <person name="Kuo A."/>
            <person name="Mondo S."/>
            <person name="Pangilinan J."/>
            <person name="Riley R."/>
            <person name="Labutti K."/>
            <person name="Andreopoulos B."/>
            <person name="Lipzen A."/>
            <person name="Chen C."/>
            <person name="Yanf M."/>
            <person name="Daum C."/>
            <person name="Ng V."/>
            <person name="Clum A."/>
            <person name="Steindorff A."/>
            <person name="Ohm R."/>
            <person name="Martin F."/>
            <person name="Silar P."/>
            <person name="Natvig D."/>
            <person name="Lalanne C."/>
            <person name="Gautier V."/>
            <person name="Ament-Velasquez S.L."/>
            <person name="Kruys A."/>
            <person name="Hutchinson M.I."/>
            <person name="Powell A.J."/>
            <person name="Barry K."/>
            <person name="Miller A.N."/>
            <person name="Grigoriev I.V."/>
            <person name="Debuchy R."/>
            <person name="Gladieux P."/>
            <person name="Thoren M.H."/>
            <person name="Johannesson H."/>
        </authorList>
    </citation>
    <scope>NUCLEOTIDE SEQUENCE</scope>
    <source>
        <strain evidence="18">CBS 540.89</strain>
    </source>
</reference>
<feature type="chain" id="PRO_5041268159" description="lytic cellulose monooxygenase (C4-dehydrogenating)" evidence="16">
    <location>
        <begin position="20"/>
        <end position="232"/>
    </location>
</feature>
<comment type="cofactor">
    <cofactor evidence="1">
        <name>Cu(2+)</name>
        <dbReference type="ChEBI" id="CHEBI:29036"/>
    </cofactor>
</comment>
<dbReference type="PANTHER" id="PTHR33353">
    <property type="entry name" value="PUTATIVE (AFU_ORTHOLOGUE AFUA_1G12560)-RELATED"/>
    <property type="match status" value="1"/>
</dbReference>
<keyword evidence="11" id="KW-0119">Carbohydrate metabolism</keyword>
<evidence type="ECO:0000256" key="15">
    <source>
        <dbReference type="ARBA" id="ARBA00047174"/>
    </source>
</evidence>
<feature type="signal peptide" evidence="16">
    <location>
        <begin position="1"/>
        <end position="19"/>
    </location>
</feature>
<dbReference type="GO" id="GO:0030245">
    <property type="term" value="P:cellulose catabolic process"/>
    <property type="evidence" value="ECO:0007669"/>
    <property type="project" value="UniProtKB-KW"/>
</dbReference>
<sequence>MKLTTIFLLTLSATNGALSHSLRSKDAFHQLLHNETIFSPFKYIRPVPAETPLTLTDKNAIRCNRAGADGQPTFWIHHPGTYAAYLSPIPSEKTVKNYAGDGDFFKIWEFGTYPNLTPETSYQDTWRLLADPLTFPIPAATPPGQYLLRFEHVALHLASKRGGAEFYPSCAHIEVVNAGWKSGGPKPGPTVKFPEAHQAEENGKLIFNMWDFNDVQQLNSKKMPGPPGWDGR</sequence>
<accession>A0AA40BLB0</accession>
<dbReference type="InterPro" id="IPR049892">
    <property type="entry name" value="AA9"/>
</dbReference>
<evidence type="ECO:0000256" key="12">
    <source>
        <dbReference type="ARBA" id="ARBA00023326"/>
    </source>
</evidence>
<dbReference type="GO" id="GO:0005576">
    <property type="term" value="C:extracellular region"/>
    <property type="evidence" value="ECO:0007669"/>
    <property type="project" value="UniProtKB-SubCell"/>
</dbReference>
<evidence type="ECO:0000256" key="1">
    <source>
        <dbReference type="ARBA" id="ARBA00001973"/>
    </source>
</evidence>
<dbReference type="Pfam" id="PF03443">
    <property type="entry name" value="AA9"/>
    <property type="match status" value="1"/>
</dbReference>
<evidence type="ECO:0000256" key="16">
    <source>
        <dbReference type="SAM" id="SignalP"/>
    </source>
</evidence>
<organism evidence="18 19">
    <name type="scientific">Apiosordaria backusii</name>
    <dbReference type="NCBI Taxonomy" id="314023"/>
    <lineage>
        <taxon>Eukaryota</taxon>
        <taxon>Fungi</taxon>
        <taxon>Dikarya</taxon>
        <taxon>Ascomycota</taxon>
        <taxon>Pezizomycotina</taxon>
        <taxon>Sordariomycetes</taxon>
        <taxon>Sordariomycetidae</taxon>
        <taxon>Sordariales</taxon>
        <taxon>Lasiosphaeriaceae</taxon>
        <taxon>Apiosordaria</taxon>
    </lineage>
</organism>
<evidence type="ECO:0000256" key="4">
    <source>
        <dbReference type="ARBA" id="ARBA00022723"/>
    </source>
</evidence>
<keyword evidence="4" id="KW-0479">Metal-binding</keyword>
<evidence type="ECO:0000256" key="7">
    <source>
        <dbReference type="ARBA" id="ARBA00023002"/>
    </source>
</evidence>
<evidence type="ECO:0000313" key="19">
    <source>
        <dbReference type="Proteomes" id="UP001172159"/>
    </source>
</evidence>
<proteinExistence type="inferred from homology"/>
<dbReference type="GO" id="GO:0016787">
    <property type="term" value="F:hydrolase activity"/>
    <property type="evidence" value="ECO:0007669"/>
    <property type="project" value="UniProtKB-KW"/>
</dbReference>
<dbReference type="PANTHER" id="PTHR33353:SF2">
    <property type="entry name" value="ENDO-BETA-1,4-GLUCANASE D"/>
    <property type="match status" value="1"/>
</dbReference>
<comment type="similarity">
    <text evidence="13">Belongs to the polysaccharide monooxygenase AA9 family.</text>
</comment>
<comment type="caution">
    <text evidence="18">The sequence shown here is derived from an EMBL/GenBank/DDBJ whole genome shotgun (WGS) entry which is preliminary data.</text>
</comment>
<evidence type="ECO:0000313" key="18">
    <source>
        <dbReference type="EMBL" id="KAK0736262.1"/>
    </source>
</evidence>
<evidence type="ECO:0000256" key="10">
    <source>
        <dbReference type="ARBA" id="ARBA00023157"/>
    </source>
</evidence>
<keyword evidence="7" id="KW-0560">Oxidoreductase</keyword>
<evidence type="ECO:0000259" key="17">
    <source>
        <dbReference type="Pfam" id="PF03443"/>
    </source>
</evidence>
<keyword evidence="12" id="KW-0624">Polysaccharide degradation</keyword>
<evidence type="ECO:0000256" key="9">
    <source>
        <dbReference type="ARBA" id="ARBA00023033"/>
    </source>
</evidence>